<dbReference type="Proteomes" id="UP000240542">
    <property type="component" value="Unassembled WGS sequence"/>
</dbReference>
<evidence type="ECO:0000256" key="1">
    <source>
        <dbReference type="SAM" id="MobiDB-lite"/>
    </source>
</evidence>
<dbReference type="InterPro" id="IPR007313">
    <property type="entry name" value="FxsA"/>
</dbReference>
<proteinExistence type="predicted"/>
<keyword evidence="2" id="KW-0812">Transmembrane</keyword>
<feature type="transmembrane region" description="Helical" evidence="2">
    <location>
        <begin position="72"/>
        <end position="99"/>
    </location>
</feature>
<dbReference type="GO" id="GO:0016020">
    <property type="term" value="C:membrane"/>
    <property type="evidence" value="ECO:0007669"/>
    <property type="project" value="InterPro"/>
</dbReference>
<dbReference type="EMBL" id="PYGA01000006">
    <property type="protein sequence ID" value="PSK98025.1"/>
    <property type="molecule type" value="Genomic_DNA"/>
</dbReference>
<dbReference type="RefSeq" id="WP_106582772.1">
    <property type="nucleotide sequence ID" value="NZ_PYGA01000006.1"/>
</dbReference>
<dbReference type="OrthoDB" id="9792788at2"/>
<feature type="region of interest" description="Disordered" evidence="1">
    <location>
        <begin position="137"/>
        <end position="179"/>
    </location>
</feature>
<accession>A0A2P8DLD1</accession>
<feature type="transmembrane region" description="Helical" evidence="2">
    <location>
        <begin position="7"/>
        <end position="27"/>
    </location>
</feature>
<feature type="transmembrane region" description="Helical" evidence="2">
    <location>
        <begin position="33"/>
        <end position="51"/>
    </location>
</feature>
<dbReference type="NCBIfam" id="NF008528">
    <property type="entry name" value="PRK11463.1-2"/>
    <property type="match status" value="1"/>
</dbReference>
<reference evidence="3 4" key="1">
    <citation type="submission" date="2018-03" db="EMBL/GenBank/DDBJ databases">
        <title>Genomic Encyclopedia of Archaeal and Bacterial Type Strains, Phase II (KMG-II): from individual species to whole genera.</title>
        <authorList>
            <person name="Goeker M."/>
        </authorList>
    </citation>
    <scope>NUCLEOTIDE SEQUENCE [LARGE SCALE GENOMIC DNA]</scope>
    <source>
        <strain evidence="3 4">DSM 45312</strain>
    </source>
</reference>
<dbReference type="PANTHER" id="PTHR35335">
    <property type="entry name" value="UPF0716 PROTEIN FXSA"/>
    <property type="match status" value="1"/>
</dbReference>
<keyword evidence="2" id="KW-1133">Transmembrane helix</keyword>
<comment type="caution">
    <text evidence="3">The sequence shown here is derived from an EMBL/GenBank/DDBJ whole genome shotgun (WGS) entry which is preliminary data.</text>
</comment>
<keyword evidence="2" id="KW-0472">Membrane</keyword>
<gene>
    <name evidence="3" type="ORF">CLV63_10673</name>
</gene>
<evidence type="ECO:0000313" key="3">
    <source>
        <dbReference type="EMBL" id="PSK98025.1"/>
    </source>
</evidence>
<dbReference type="Pfam" id="PF04186">
    <property type="entry name" value="FxsA"/>
    <property type="match status" value="1"/>
</dbReference>
<sequence length="179" mass="19539">MPLLIVIALMALPFLEIWLMVVVAGWIGVPWTIGALFALTVSGVFVVRRAGTKAFRDADAAMRTGKEPEVGLLDTLMVMVGGILLIIPGFITAALGALLSLPFTRPALRWAFQGWARRRMEKMQARMDTDLAAMGVRVRRPDDGRPGSGTVIRGTVVENEQQRREPEDPPSAIDSESRG</sequence>
<name>A0A2P8DLD1_9ACTN</name>
<dbReference type="AlphaFoldDB" id="A0A2P8DLD1"/>
<keyword evidence="4" id="KW-1185">Reference proteome</keyword>
<dbReference type="PANTHER" id="PTHR35335:SF1">
    <property type="entry name" value="UPF0716 PROTEIN FXSA"/>
    <property type="match status" value="1"/>
</dbReference>
<organism evidence="3 4">
    <name type="scientific">Murinocardiopsis flavida</name>
    <dbReference type="NCBI Taxonomy" id="645275"/>
    <lineage>
        <taxon>Bacteria</taxon>
        <taxon>Bacillati</taxon>
        <taxon>Actinomycetota</taxon>
        <taxon>Actinomycetes</taxon>
        <taxon>Streptosporangiales</taxon>
        <taxon>Nocardiopsidaceae</taxon>
        <taxon>Murinocardiopsis</taxon>
    </lineage>
</organism>
<evidence type="ECO:0000313" key="4">
    <source>
        <dbReference type="Proteomes" id="UP000240542"/>
    </source>
</evidence>
<evidence type="ECO:0000256" key="2">
    <source>
        <dbReference type="SAM" id="Phobius"/>
    </source>
</evidence>
<protein>
    <submittedName>
        <fullName evidence="3">UPF0716 protein FxsA</fullName>
    </submittedName>
</protein>